<feature type="transmembrane region" description="Helical" evidence="1">
    <location>
        <begin position="283"/>
        <end position="299"/>
    </location>
</feature>
<dbReference type="EMBL" id="JABBJJ010000191">
    <property type="protein sequence ID" value="NMO19555.1"/>
    <property type="molecule type" value="Genomic_DNA"/>
</dbReference>
<feature type="transmembrane region" description="Helical" evidence="1">
    <location>
        <begin position="21"/>
        <end position="45"/>
    </location>
</feature>
<keyword evidence="1" id="KW-0472">Membrane</keyword>
<keyword evidence="1" id="KW-1133">Transmembrane helix</keyword>
<reference evidence="2 3" key="1">
    <citation type="submission" date="2020-04" db="EMBL/GenBank/DDBJ databases">
        <title>Draft genome of Pyxidicoccus fallax type strain.</title>
        <authorList>
            <person name="Whitworth D.E."/>
        </authorList>
    </citation>
    <scope>NUCLEOTIDE SEQUENCE [LARGE SCALE GENOMIC DNA]</scope>
    <source>
        <strain evidence="2 3">DSM 14698</strain>
    </source>
</reference>
<organism evidence="2 3">
    <name type="scientific">Pyxidicoccus fallax</name>
    <dbReference type="NCBI Taxonomy" id="394095"/>
    <lineage>
        <taxon>Bacteria</taxon>
        <taxon>Pseudomonadati</taxon>
        <taxon>Myxococcota</taxon>
        <taxon>Myxococcia</taxon>
        <taxon>Myxococcales</taxon>
        <taxon>Cystobacterineae</taxon>
        <taxon>Myxococcaceae</taxon>
        <taxon>Pyxidicoccus</taxon>
    </lineage>
</organism>
<accession>A0A848LNV9</accession>
<evidence type="ECO:0000313" key="2">
    <source>
        <dbReference type="EMBL" id="NMO19555.1"/>
    </source>
</evidence>
<dbReference type="AlphaFoldDB" id="A0A848LNV9"/>
<evidence type="ECO:0008006" key="4">
    <source>
        <dbReference type="Google" id="ProtNLM"/>
    </source>
</evidence>
<sequence length="442" mass="48178">MNAPPVPPRSPRAPDGALRRALRWLVAHHVFGSLLIVIFATTVIASQVADRTDFANSELAAAVEDRWGAPVTQPAPSLRYVHSGTIFTELKPLPFDRQHVRVKAQMNYRKRGLRYFSGFDFTFDADYAVANTEGRDIDVAFIFPIEMDKSQVLLSELKFLVDGKESSLDLGESGNRLVWTGRIAKDATASFSIRYRARGLNSFVYKLDPALPARDVSLHFAVEGGENYDYPADVLAATSVQTQSDAVTLDWAFKSLESGVNLGVILPSEKTFDAMVSTMAGRAWVPFVGLLALLAALGLRHRRQLALHEMYLLAGVYGFFFVLLSYLAAFMNFYVAYAISALGLGAAVVAWLRWAFPKERIAVLAGLWGATLVVPTFAVILDGYTGLIYTLEILAALLGLMVLSTRASVRAFLSDLSQPGEPPRAAAVAATVPVTPVTPEAS</sequence>
<protein>
    <recommendedName>
        <fullName evidence="4">Inner membrane protein</fullName>
    </recommendedName>
</protein>
<dbReference type="Proteomes" id="UP000518300">
    <property type="component" value="Unassembled WGS sequence"/>
</dbReference>
<name>A0A848LNV9_9BACT</name>
<keyword evidence="3" id="KW-1185">Reference proteome</keyword>
<gene>
    <name evidence="2" type="ORF">HG543_32465</name>
</gene>
<evidence type="ECO:0000256" key="1">
    <source>
        <dbReference type="SAM" id="Phobius"/>
    </source>
</evidence>
<feature type="transmembrane region" description="Helical" evidence="1">
    <location>
        <begin position="387"/>
        <end position="404"/>
    </location>
</feature>
<feature type="transmembrane region" description="Helical" evidence="1">
    <location>
        <begin position="334"/>
        <end position="354"/>
    </location>
</feature>
<comment type="caution">
    <text evidence="2">The sequence shown here is derived from an EMBL/GenBank/DDBJ whole genome shotgun (WGS) entry which is preliminary data.</text>
</comment>
<feature type="transmembrane region" description="Helical" evidence="1">
    <location>
        <begin position="361"/>
        <end position="381"/>
    </location>
</feature>
<feature type="transmembrane region" description="Helical" evidence="1">
    <location>
        <begin position="311"/>
        <end position="328"/>
    </location>
</feature>
<keyword evidence="1" id="KW-0812">Transmembrane</keyword>
<dbReference type="RefSeq" id="WP_169348799.1">
    <property type="nucleotide sequence ID" value="NZ_JABBJJ010000191.1"/>
</dbReference>
<proteinExistence type="predicted"/>
<evidence type="ECO:0000313" key="3">
    <source>
        <dbReference type="Proteomes" id="UP000518300"/>
    </source>
</evidence>